<dbReference type="EC" id="2.7.8.31" evidence="9"/>
<feature type="transmembrane region" description="Helical" evidence="7">
    <location>
        <begin position="69"/>
        <end position="92"/>
    </location>
</feature>
<dbReference type="Pfam" id="PF13727">
    <property type="entry name" value="CoA_binding_3"/>
    <property type="match status" value="1"/>
</dbReference>
<dbReference type="Gene3D" id="3.40.50.720">
    <property type="entry name" value="NAD(P)-binding Rossmann-like Domain"/>
    <property type="match status" value="1"/>
</dbReference>
<evidence type="ECO:0000256" key="7">
    <source>
        <dbReference type="SAM" id="Phobius"/>
    </source>
</evidence>
<dbReference type="NCBIfam" id="TIGR03023">
    <property type="entry name" value="WcaJ_sugtrans"/>
    <property type="match status" value="1"/>
</dbReference>
<evidence type="ECO:0000313" key="10">
    <source>
        <dbReference type="Proteomes" id="UP000643701"/>
    </source>
</evidence>
<keyword evidence="10" id="KW-1185">Reference proteome</keyword>
<evidence type="ECO:0000313" key="9">
    <source>
        <dbReference type="EMBL" id="NGZ90087.1"/>
    </source>
</evidence>
<evidence type="ECO:0000256" key="2">
    <source>
        <dbReference type="ARBA" id="ARBA00006464"/>
    </source>
</evidence>
<feature type="transmembrane region" description="Helical" evidence="7">
    <location>
        <begin position="12"/>
        <end position="30"/>
    </location>
</feature>
<dbReference type="Pfam" id="PF02397">
    <property type="entry name" value="Bac_transf"/>
    <property type="match status" value="1"/>
</dbReference>
<organism evidence="9 10">
    <name type="scientific">Psychroflexus maritimus</name>
    <dbReference type="NCBI Taxonomy" id="2714865"/>
    <lineage>
        <taxon>Bacteria</taxon>
        <taxon>Pseudomonadati</taxon>
        <taxon>Bacteroidota</taxon>
        <taxon>Flavobacteriia</taxon>
        <taxon>Flavobacteriales</taxon>
        <taxon>Flavobacteriaceae</taxon>
        <taxon>Psychroflexus</taxon>
    </lineage>
</organism>
<reference evidence="9" key="1">
    <citation type="submission" date="2020-03" db="EMBL/GenBank/DDBJ databases">
        <title>Psychroflexus Maritimus sp. nov., isolate from marine sediment.</title>
        <authorList>
            <person name="Zhong Y.-L."/>
        </authorList>
    </citation>
    <scope>NUCLEOTIDE SEQUENCE</scope>
    <source>
        <strain evidence="9">C1</strain>
    </source>
</reference>
<dbReference type="PANTHER" id="PTHR30576">
    <property type="entry name" value="COLANIC BIOSYNTHESIS UDP-GLUCOSE LIPID CARRIER TRANSFERASE"/>
    <property type="match status" value="1"/>
</dbReference>
<dbReference type="InterPro" id="IPR017475">
    <property type="entry name" value="EPS_sugar_tfrase"/>
</dbReference>
<dbReference type="GO" id="GO:0089702">
    <property type="term" value="F:undecaprenyl-phosphate glucose phosphotransferase activity"/>
    <property type="evidence" value="ECO:0007669"/>
    <property type="project" value="UniProtKB-EC"/>
</dbReference>
<comment type="caution">
    <text evidence="9">The sequence shown here is derived from an EMBL/GenBank/DDBJ whole genome shotgun (WGS) entry which is preliminary data.</text>
</comment>
<keyword evidence="3 9" id="KW-0808">Transferase</keyword>
<keyword evidence="4 7" id="KW-0812">Transmembrane</keyword>
<dbReference type="InterPro" id="IPR017473">
    <property type="entry name" value="Undecaprenyl-P_gluc_Ptfrase"/>
</dbReference>
<accession>A0A967AD62</accession>
<sequence>MGNKRYSIYLRPISYTIDLALILLFAYFSFQFNFNQFSLLAPALVSGWVILSLNSSFYEVYRFTKVSRIISLSITHFLVFAFMVFTFFRFFFEEVENRLIIVFLLFSFSFILLAKFTLFYFLKRYRSVYGKNFRKTIIIGSSQKTYQLKNFFVENPEYGYQYERTFFVGRGDKGKQDLEKIYRFIEENEIHEIYCSVSNIDNQCINELINFADNNLIVIKFLPDNKDVFSKKLRVDYYGVLPILSLRNIPLDDSIKLFQKRIFDLLIASFVIVFFLSWFTPLIALLIRLESKGPIFFKQIRTGLGNEEFNCLKFRSMVPNKEADLHQAQKNDSRITKIGQFLRKTSLDEMPQFFNVFVGEMSVVGPRPHMISDTNTYAKQVDKFMVRHFIKPGITGLAQVSGFRGEIETEADIVNRVKYDIFYIENWSIFLDLKIILLTISNIFKGEEKAY</sequence>
<feature type="transmembrane region" description="Helical" evidence="7">
    <location>
        <begin position="265"/>
        <end position="287"/>
    </location>
</feature>
<evidence type="ECO:0000256" key="3">
    <source>
        <dbReference type="ARBA" id="ARBA00022679"/>
    </source>
</evidence>
<evidence type="ECO:0000259" key="8">
    <source>
        <dbReference type="Pfam" id="PF02397"/>
    </source>
</evidence>
<dbReference type="Proteomes" id="UP000643701">
    <property type="component" value="Unassembled WGS sequence"/>
</dbReference>
<keyword evidence="5 7" id="KW-1133">Transmembrane helix</keyword>
<dbReference type="PANTHER" id="PTHR30576:SF0">
    <property type="entry name" value="UNDECAPRENYL-PHOSPHATE N-ACETYLGALACTOSAMINYL 1-PHOSPHATE TRANSFERASE-RELATED"/>
    <property type="match status" value="1"/>
</dbReference>
<evidence type="ECO:0000256" key="5">
    <source>
        <dbReference type="ARBA" id="ARBA00022989"/>
    </source>
</evidence>
<name>A0A967AD62_9FLAO</name>
<proteinExistence type="inferred from homology"/>
<feature type="transmembrane region" description="Helical" evidence="7">
    <location>
        <begin position="36"/>
        <end position="57"/>
    </location>
</feature>
<gene>
    <name evidence="9" type="ORF">G7034_07470</name>
</gene>
<dbReference type="EMBL" id="JAANAS010000050">
    <property type="protein sequence ID" value="NGZ90087.1"/>
    <property type="molecule type" value="Genomic_DNA"/>
</dbReference>
<comment type="subcellular location">
    <subcellularLocation>
        <location evidence="1">Membrane</location>
        <topology evidence="1">Multi-pass membrane protein</topology>
    </subcellularLocation>
</comment>
<evidence type="ECO:0000256" key="4">
    <source>
        <dbReference type="ARBA" id="ARBA00022692"/>
    </source>
</evidence>
<dbReference type="InterPro" id="IPR003362">
    <property type="entry name" value="Bact_transf"/>
</dbReference>
<evidence type="ECO:0000256" key="6">
    <source>
        <dbReference type="ARBA" id="ARBA00023136"/>
    </source>
</evidence>
<feature type="domain" description="Bacterial sugar transferase" evidence="8">
    <location>
        <begin position="260"/>
        <end position="445"/>
    </location>
</feature>
<dbReference type="AlphaFoldDB" id="A0A967AD62"/>
<comment type="similarity">
    <text evidence="2">Belongs to the bacterial sugar transferase family.</text>
</comment>
<dbReference type="NCBIfam" id="TIGR03025">
    <property type="entry name" value="EPS_sugtrans"/>
    <property type="match status" value="1"/>
</dbReference>
<dbReference type="GO" id="GO:0016020">
    <property type="term" value="C:membrane"/>
    <property type="evidence" value="ECO:0007669"/>
    <property type="project" value="UniProtKB-SubCell"/>
</dbReference>
<keyword evidence="6 7" id="KW-0472">Membrane</keyword>
<feature type="transmembrane region" description="Helical" evidence="7">
    <location>
        <begin position="98"/>
        <end position="122"/>
    </location>
</feature>
<evidence type="ECO:0000256" key="1">
    <source>
        <dbReference type="ARBA" id="ARBA00004141"/>
    </source>
</evidence>
<protein>
    <submittedName>
        <fullName evidence="9">Undecaprenyl-phosphate glucose phosphotransferase</fullName>
        <ecNumber evidence="9">2.7.8.31</ecNumber>
    </submittedName>
</protein>